<evidence type="ECO:0000256" key="3">
    <source>
        <dbReference type="ARBA" id="ARBA00023125"/>
    </source>
</evidence>
<gene>
    <name evidence="7" type="ORF">H7C19_07505</name>
</gene>
<organism evidence="7 8">
    <name type="scientific">Cohnella nanjingensis</name>
    <dbReference type="NCBI Taxonomy" id="1387779"/>
    <lineage>
        <taxon>Bacteria</taxon>
        <taxon>Bacillati</taxon>
        <taxon>Bacillota</taxon>
        <taxon>Bacilli</taxon>
        <taxon>Bacillales</taxon>
        <taxon>Paenibacillaceae</taxon>
        <taxon>Cohnella</taxon>
    </lineage>
</organism>
<dbReference type="SUPFAM" id="SSF46689">
    <property type="entry name" value="Homeodomain-like"/>
    <property type="match status" value="1"/>
</dbReference>
<dbReference type="PANTHER" id="PTHR30055:SF226">
    <property type="entry name" value="HTH-TYPE TRANSCRIPTIONAL REGULATOR PKSA"/>
    <property type="match status" value="1"/>
</dbReference>
<dbReference type="InterPro" id="IPR023772">
    <property type="entry name" value="DNA-bd_HTH_TetR-type_CS"/>
</dbReference>
<accession>A0A7X0RN39</accession>
<sequence>MPKIVDHQQRKEQIAEAAWRVIRREGLEGVSVRHVADEAGISLGSLRHYFHAQEELLSFTMRLISDRVHLRIRSLPFTGEPRRDIEMAIAELAPLDEQRLAEAEVWLAFAGRAITDPAVRALSHQMHEELYAGFRGMIELLLSDKLAREGLDPEQETRRLHALIDGLVVHHVTYPERLNGEELMRIVADHLDSLLLAPPVPPPERIRMKKDN</sequence>
<dbReference type="Proteomes" id="UP000547209">
    <property type="component" value="Unassembled WGS sequence"/>
</dbReference>
<evidence type="ECO:0000256" key="4">
    <source>
        <dbReference type="ARBA" id="ARBA00023163"/>
    </source>
</evidence>
<evidence type="ECO:0000259" key="6">
    <source>
        <dbReference type="PROSITE" id="PS50977"/>
    </source>
</evidence>
<dbReference type="AlphaFoldDB" id="A0A7X0RN39"/>
<dbReference type="InterPro" id="IPR050109">
    <property type="entry name" value="HTH-type_TetR-like_transc_reg"/>
</dbReference>
<evidence type="ECO:0000313" key="7">
    <source>
        <dbReference type="EMBL" id="MBB6670532.1"/>
    </source>
</evidence>
<evidence type="ECO:0000256" key="1">
    <source>
        <dbReference type="ARBA" id="ARBA00022491"/>
    </source>
</evidence>
<name>A0A7X0RN39_9BACL</name>
<dbReference type="PROSITE" id="PS01081">
    <property type="entry name" value="HTH_TETR_1"/>
    <property type="match status" value="1"/>
</dbReference>
<dbReference type="Gene3D" id="1.10.357.10">
    <property type="entry name" value="Tetracycline Repressor, domain 2"/>
    <property type="match status" value="1"/>
</dbReference>
<evidence type="ECO:0000256" key="5">
    <source>
        <dbReference type="PROSITE-ProRule" id="PRU00335"/>
    </source>
</evidence>
<feature type="domain" description="HTH tetR-type" evidence="6">
    <location>
        <begin position="8"/>
        <end position="68"/>
    </location>
</feature>
<dbReference type="Pfam" id="PF00440">
    <property type="entry name" value="TetR_N"/>
    <property type="match status" value="1"/>
</dbReference>
<feature type="DNA-binding region" description="H-T-H motif" evidence="5">
    <location>
        <begin position="31"/>
        <end position="50"/>
    </location>
</feature>
<dbReference type="InterPro" id="IPR001647">
    <property type="entry name" value="HTH_TetR"/>
</dbReference>
<keyword evidence="8" id="KW-1185">Reference proteome</keyword>
<dbReference type="SUPFAM" id="SSF48498">
    <property type="entry name" value="Tetracyclin repressor-like, C-terminal domain"/>
    <property type="match status" value="1"/>
</dbReference>
<keyword evidence="1" id="KW-0678">Repressor</keyword>
<keyword evidence="3 5" id="KW-0238">DNA-binding</keyword>
<comment type="caution">
    <text evidence="7">The sequence shown here is derived from an EMBL/GenBank/DDBJ whole genome shotgun (WGS) entry which is preliminary data.</text>
</comment>
<dbReference type="PROSITE" id="PS50977">
    <property type="entry name" value="HTH_TETR_2"/>
    <property type="match status" value="1"/>
</dbReference>
<evidence type="ECO:0000313" key="8">
    <source>
        <dbReference type="Proteomes" id="UP000547209"/>
    </source>
</evidence>
<dbReference type="GO" id="GO:0003700">
    <property type="term" value="F:DNA-binding transcription factor activity"/>
    <property type="evidence" value="ECO:0007669"/>
    <property type="project" value="TreeGrafter"/>
</dbReference>
<dbReference type="InterPro" id="IPR009057">
    <property type="entry name" value="Homeodomain-like_sf"/>
</dbReference>
<dbReference type="PANTHER" id="PTHR30055">
    <property type="entry name" value="HTH-TYPE TRANSCRIPTIONAL REGULATOR RUTR"/>
    <property type="match status" value="1"/>
</dbReference>
<dbReference type="GO" id="GO:0000976">
    <property type="term" value="F:transcription cis-regulatory region binding"/>
    <property type="evidence" value="ECO:0007669"/>
    <property type="project" value="TreeGrafter"/>
</dbReference>
<keyword evidence="2" id="KW-0805">Transcription regulation</keyword>
<dbReference type="EMBL" id="JACJVP010000008">
    <property type="protein sequence ID" value="MBB6670532.1"/>
    <property type="molecule type" value="Genomic_DNA"/>
</dbReference>
<evidence type="ECO:0000256" key="2">
    <source>
        <dbReference type="ARBA" id="ARBA00023015"/>
    </source>
</evidence>
<dbReference type="InterPro" id="IPR039538">
    <property type="entry name" value="BetI_C"/>
</dbReference>
<reference evidence="7 8" key="1">
    <citation type="submission" date="2020-08" db="EMBL/GenBank/DDBJ databases">
        <title>Cohnella phylogeny.</title>
        <authorList>
            <person name="Dunlap C."/>
        </authorList>
    </citation>
    <scope>NUCLEOTIDE SEQUENCE [LARGE SCALE GENOMIC DNA]</scope>
    <source>
        <strain evidence="7 8">DSM 28246</strain>
    </source>
</reference>
<keyword evidence="4" id="KW-0804">Transcription</keyword>
<dbReference type="InterPro" id="IPR036271">
    <property type="entry name" value="Tet_transcr_reg_TetR-rel_C_sf"/>
</dbReference>
<proteinExistence type="predicted"/>
<dbReference type="Pfam" id="PF13977">
    <property type="entry name" value="TetR_C_6"/>
    <property type="match status" value="1"/>
</dbReference>
<protein>
    <submittedName>
        <fullName evidence="7">TetR family transcriptional regulator C-terminal domain-containing protein</fullName>
    </submittedName>
</protein>